<comment type="caution">
    <text evidence="1">The sequence shown here is derived from an EMBL/GenBank/DDBJ whole genome shotgun (WGS) entry which is preliminary data.</text>
</comment>
<reference evidence="1 2" key="1">
    <citation type="submission" date="2020-08" db="EMBL/GenBank/DDBJ databases">
        <title>Genomic Encyclopedia of Type Strains, Phase IV (KMG-IV): sequencing the most valuable type-strain genomes for metagenomic binning, comparative biology and taxonomic classification.</title>
        <authorList>
            <person name="Goeker M."/>
        </authorList>
    </citation>
    <scope>NUCLEOTIDE SEQUENCE [LARGE SCALE GENOMIC DNA]</scope>
    <source>
        <strain evidence="1 2">DSM 26287</strain>
    </source>
</reference>
<name>A0A7X0TTB8_9GAMM</name>
<dbReference type="Proteomes" id="UP000537141">
    <property type="component" value="Unassembled WGS sequence"/>
</dbReference>
<keyword evidence="2" id="KW-1185">Reference proteome</keyword>
<dbReference type="InterPro" id="IPR005619">
    <property type="entry name" value="Uncharacterised_YajG"/>
</dbReference>
<dbReference type="PROSITE" id="PS51257">
    <property type="entry name" value="PROKAR_LIPOPROTEIN"/>
    <property type="match status" value="1"/>
</dbReference>
<dbReference type="Pfam" id="PF03923">
    <property type="entry name" value="Lipoprotein_16"/>
    <property type="match status" value="1"/>
</dbReference>
<dbReference type="EMBL" id="JACHHU010000009">
    <property type="protein sequence ID" value="MBB6542983.1"/>
    <property type="molecule type" value="Genomic_DNA"/>
</dbReference>
<gene>
    <name evidence="1" type="ORF">HNQ55_001487</name>
</gene>
<dbReference type="AlphaFoldDB" id="A0A7X0TTB8"/>
<organism evidence="1 2">
    <name type="scientific">Thalassotalea piscium</name>
    <dbReference type="NCBI Taxonomy" id="1230533"/>
    <lineage>
        <taxon>Bacteria</taxon>
        <taxon>Pseudomonadati</taxon>
        <taxon>Pseudomonadota</taxon>
        <taxon>Gammaproteobacteria</taxon>
        <taxon>Alteromonadales</taxon>
        <taxon>Colwelliaceae</taxon>
        <taxon>Thalassotalea</taxon>
    </lineage>
</organism>
<keyword evidence="1" id="KW-0449">Lipoprotein</keyword>
<evidence type="ECO:0000313" key="2">
    <source>
        <dbReference type="Proteomes" id="UP000537141"/>
    </source>
</evidence>
<sequence>MIKLKRLVRPSIISLALFLGACASGIQHLVINPDVLIPSNTLFAGKSINLNTGDLRTAQHMLQIIKEGKAAELVTSQSSLAQLVDNALSSAFKKSGAQLGPTGNNVLNIVISKALINVNQSMMKYNANNSIELSISIDNGLQTLTKSYRSSGKSEGPFKADIAVLERDFNQQLSKLITNIINDPELINFMR</sequence>
<accession>A0A7X0TTB8</accession>
<protein>
    <submittedName>
        <fullName evidence="1">Putative lipoprotein</fullName>
    </submittedName>
</protein>
<evidence type="ECO:0000313" key="1">
    <source>
        <dbReference type="EMBL" id="MBB6542983.1"/>
    </source>
</evidence>
<proteinExistence type="predicted"/>
<dbReference type="RefSeq" id="WP_184423788.1">
    <property type="nucleotide sequence ID" value="NZ_AP027362.1"/>
</dbReference>